<dbReference type="GO" id="GO:0005525">
    <property type="term" value="F:GTP binding"/>
    <property type="evidence" value="ECO:0007669"/>
    <property type="project" value="UniProtKB-KW"/>
</dbReference>
<evidence type="ECO:0000256" key="4">
    <source>
        <dbReference type="ARBA" id="ARBA00023134"/>
    </source>
</evidence>
<comment type="subunit">
    <text evidence="5">Binds to RNA polymerase II.</text>
</comment>
<evidence type="ECO:0000256" key="3">
    <source>
        <dbReference type="ARBA" id="ARBA00022801"/>
    </source>
</evidence>
<dbReference type="Proteomes" id="UP000271098">
    <property type="component" value="Unassembled WGS sequence"/>
</dbReference>
<reference evidence="6 7" key="2">
    <citation type="submission" date="2018-11" db="EMBL/GenBank/DDBJ databases">
        <authorList>
            <consortium name="Pathogen Informatics"/>
        </authorList>
    </citation>
    <scope>NUCLEOTIDE SEQUENCE [LARGE SCALE GENOMIC DNA]</scope>
</reference>
<dbReference type="WBParaSite" id="GPUH_0002046101-mRNA-1">
    <property type="protein sequence ID" value="GPUH_0002046101-mRNA-1"/>
    <property type="gene ID" value="GPUH_0002046101"/>
</dbReference>
<dbReference type="EC" id="3.6.5.-" evidence="5"/>
<dbReference type="EMBL" id="UYRT01090427">
    <property type="protein sequence ID" value="VDN36031.1"/>
    <property type="molecule type" value="Genomic_DNA"/>
</dbReference>
<protein>
    <recommendedName>
        <fullName evidence="5">GPN-loop GTPase</fullName>
        <ecNumber evidence="5">3.6.5.-</ecNumber>
    </recommendedName>
</protein>
<dbReference type="InterPro" id="IPR027417">
    <property type="entry name" value="P-loop_NTPase"/>
</dbReference>
<evidence type="ECO:0000313" key="6">
    <source>
        <dbReference type="EMBL" id="VDN36031.1"/>
    </source>
</evidence>
<evidence type="ECO:0000256" key="2">
    <source>
        <dbReference type="ARBA" id="ARBA00022741"/>
    </source>
</evidence>
<keyword evidence="2 5" id="KW-0547">Nucleotide-binding</keyword>
<comment type="similarity">
    <text evidence="1 5">Belongs to the GPN-loop GTPase family.</text>
</comment>
<evidence type="ECO:0000256" key="1">
    <source>
        <dbReference type="ARBA" id="ARBA00005290"/>
    </source>
</evidence>
<comment type="subcellular location">
    <subcellularLocation>
        <location evidence="5">Cytoplasm</location>
    </subcellularLocation>
    <subcellularLocation>
        <location evidence="5">Nucleus</location>
    </subcellularLocation>
</comment>
<keyword evidence="3 5" id="KW-0378">Hydrolase</keyword>
<dbReference type="GO" id="GO:0005737">
    <property type="term" value="C:cytoplasm"/>
    <property type="evidence" value="ECO:0007669"/>
    <property type="project" value="UniProtKB-SubCell"/>
</dbReference>
<dbReference type="GO" id="GO:0003924">
    <property type="term" value="F:GTPase activity"/>
    <property type="evidence" value="ECO:0007669"/>
    <property type="project" value="TreeGrafter"/>
</dbReference>
<dbReference type="PANTHER" id="PTHR21231">
    <property type="entry name" value="XPA-BINDING PROTEIN 1-RELATED"/>
    <property type="match status" value="1"/>
</dbReference>
<dbReference type="AlphaFoldDB" id="A0A183EHJ5"/>
<sequence>MSGPSSSQIAATAEAAAASGAAGTSSSTVSASNNLTIIVLGMAGSGKTAFIQRVSARLRETNTTPYVVNLDPAVSRLPYAVDIDIRDTVKYKEVMKQYSLGPNGAILTCLNLMCTKFHQAISSFSNITTLNLTST</sequence>
<reference evidence="8" key="1">
    <citation type="submission" date="2016-06" db="UniProtKB">
        <authorList>
            <consortium name="WormBaseParasite"/>
        </authorList>
    </citation>
    <scope>IDENTIFICATION</scope>
</reference>
<dbReference type="Pfam" id="PF03029">
    <property type="entry name" value="ATP_bind_1"/>
    <property type="match status" value="1"/>
</dbReference>
<evidence type="ECO:0000256" key="5">
    <source>
        <dbReference type="RuleBase" id="RU365059"/>
    </source>
</evidence>
<comment type="function">
    <text evidence="5">Small GTPase required for proper nuclear import of RNA polymerase II (RNAPII). May act at an RNAP assembly step prior to nuclear import.</text>
</comment>
<evidence type="ECO:0000313" key="8">
    <source>
        <dbReference type="WBParaSite" id="GPUH_0002046101-mRNA-1"/>
    </source>
</evidence>
<dbReference type="InterPro" id="IPR004130">
    <property type="entry name" value="Gpn"/>
</dbReference>
<dbReference type="OrthoDB" id="243313at2759"/>
<dbReference type="PANTHER" id="PTHR21231:SF8">
    <property type="entry name" value="GPN-LOOP GTPASE 1"/>
    <property type="match status" value="1"/>
</dbReference>
<name>A0A183EHJ5_9BILA</name>
<dbReference type="SUPFAM" id="SSF52540">
    <property type="entry name" value="P-loop containing nucleoside triphosphate hydrolases"/>
    <property type="match status" value="1"/>
</dbReference>
<dbReference type="Gene3D" id="3.40.50.300">
    <property type="entry name" value="P-loop containing nucleotide triphosphate hydrolases"/>
    <property type="match status" value="1"/>
</dbReference>
<gene>
    <name evidence="6" type="ORF">GPUH_LOCUS20434</name>
</gene>
<organism evidence="8">
    <name type="scientific">Gongylonema pulchrum</name>
    <dbReference type="NCBI Taxonomy" id="637853"/>
    <lineage>
        <taxon>Eukaryota</taxon>
        <taxon>Metazoa</taxon>
        <taxon>Ecdysozoa</taxon>
        <taxon>Nematoda</taxon>
        <taxon>Chromadorea</taxon>
        <taxon>Rhabditida</taxon>
        <taxon>Spirurina</taxon>
        <taxon>Spiruromorpha</taxon>
        <taxon>Spiruroidea</taxon>
        <taxon>Gongylonematidae</taxon>
        <taxon>Gongylonema</taxon>
    </lineage>
</organism>
<keyword evidence="4 5" id="KW-0342">GTP-binding</keyword>
<proteinExistence type="inferred from homology"/>
<dbReference type="GO" id="GO:0005634">
    <property type="term" value="C:nucleus"/>
    <property type="evidence" value="ECO:0007669"/>
    <property type="project" value="UniProtKB-SubCell"/>
</dbReference>
<accession>A0A183EHJ5</accession>
<keyword evidence="5" id="KW-0963">Cytoplasm</keyword>
<keyword evidence="7" id="KW-1185">Reference proteome</keyword>
<evidence type="ECO:0000313" key="7">
    <source>
        <dbReference type="Proteomes" id="UP000271098"/>
    </source>
</evidence>